<reference evidence="3 4" key="1">
    <citation type="submission" date="2019-03" db="EMBL/GenBank/DDBJ databases">
        <title>Genomic Encyclopedia of Type Strains, Phase IV (KMG-IV): sequencing the most valuable type-strain genomes for metagenomic binning, comparative biology and taxonomic classification.</title>
        <authorList>
            <person name="Goeker M."/>
        </authorList>
    </citation>
    <scope>NUCLEOTIDE SEQUENCE [LARGE SCALE GENOMIC DNA]</scope>
    <source>
        <strain evidence="3 4">DSM 24179</strain>
    </source>
</reference>
<dbReference type="RefSeq" id="WP_132432721.1">
    <property type="nucleotide sequence ID" value="NZ_SLWK01000002.1"/>
</dbReference>
<dbReference type="AlphaFoldDB" id="A0A4R2GLJ6"/>
<dbReference type="EMBL" id="SLWK01000002">
    <property type="protein sequence ID" value="TCO09874.1"/>
    <property type="molecule type" value="Genomic_DNA"/>
</dbReference>
<dbReference type="InterPro" id="IPR013320">
    <property type="entry name" value="ConA-like_dom_sf"/>
</dbReference>
<proteinExistence type="predicted"/>
<gene>
    <name evidence="3" type="ORF">EV194_102303</name>
</gene>
<accession>A0A4R2GLJ6</accession>
<dbReference type="SUPFAM" id="SSF49899">
    <property type="entry name" value="Concanavalin A-like lectins/glucanases"/>
    <property type="match status" value="2"/>
</dbReference>
<evidence type="ECO:0000313" key="3">
    <source>
        <dbReference type="EMBL" id="TCO09874.1"/>
    </source>
</evidence>
<protein>
    <submittedName>
        <fullName evidence="3">Putative secreted protein (Por secretion system target)</fullName>
    </submittedName>
</protein>
<dbReference type="GO" id="GO:0005975">
    <property type="term" value="P:carbohydrate metabolic process"/>
    <property type="evidence" value="ECO:0007669"/>
    <property type="project" value="UniProtKB-ARBA"/>
</dbReference>
<dbReference type="InterPro" id="IPR025883">
    <property type="entry name" value="Cadherin-like_domain"/>
</dbReference>
<feature type="signal peptide" evidence="1">
    <location>
        <begin position="1"/>
        <end position="27"/>
    </location>
</feature>
<evidence type="ECO:0000256" key="1">
    <source>
        <dbReference type="SAM" id="SignalP"/>
    </source>
</evidence>
<keyword evidence="4" id="KW-1185">Reference proteome</keyword>
<name>A0A4R2GLJ6_9BACT</name>
<dbReference type="Proteomes" id="UP000295221">
    <property type="component" value="Unassembled WGS sequence"/>
</dbReference>
<dbReference type="Pfam" id="PF12733">
    <property type="entry name" value="Cadherin-like"/>
    <property type="match status" value="1"/>
</dbReference>
<dbReference type="GO" id="GO:0004553">
    <property type="term" value="F:hydrolase activity, hydrolyzing O-glycosyl compounds"/>
    <property type="evidence" value="ECO:0007669"/>
    <property type="project" value="UniProtKB-ARBA"/>
</dbReference>
<dbReference type="OrthoDB" id="1109971at2"/>
<evidence type="ECO:0000259" key="2">
    <source>
        <dbReference type="Pfam" id="PF12733"/>
    </source>
</evidence>
<sequence>MKKKDLLVRLSCLLTFLGLFSMTSVNAQVVDDFGAFDEPLTGRHLIYSKVIVYDTNANGTFDAVFTLSETEIQAWTDYSVAVPFYTNGIHVRVDGSFLKTNDVIPVDGGMYELWIIVDVPAETYRVFAKSEEMEFPVIIYNGDAHFRKTDVSAINYWSLLHNPDNQHARLEIVDEVEIRPLDFEPTLLGLTTSIGEFEPDFNSEITSYELAVPYGTQSITVNAFPNIGTSFDIFDQTGALIGSDGVVPFTGDGVDLEILVTSMDGSEMPYWLYIFVDEGSGDPTLRDLQLSAGAIHPIFNREIFEYTAIVPAGTTTVDIIGTTNFPEATISGDTQITLSNGTATATITVTSADGSETQNYLIAIEEAEPADYAIRMQGGNGNNSHIDLSGLSLSSLPYTIEMWIRPDGAQPNNAGLFYNRENDNHHAGLQYSSGWQGSGRLRFMTNVSGDYGVLTDPIPTNTWQHVAVILNEDSRTIILDGIEYTQYTSDFGGAEHTINQPFDYAIGKLYIGWDNGDANRAFKGDIDEVRVWNRELTVEEINENKYEILNGDESGLVGYWNFDTPTPSYALDLTTNQHHGIIRGGTYVPSFPKANLNLESLEITDINIYPEFRSNVTEYYTVLPIGTTELEISAVAIDETASVSGTGTISISEEKGQVTIEVASADERYTQVYVINYIEEQPYALRHSYTFVDGTAKDVVSGANGTINGGVINNGTYIASEAGDYITLPAETIALNEYTAITLEAYVTNGVNESFTMLAYFGGMTGSNAYWMQPTRGGGDLTSRTEFGSNMLGAAVATSSGARAVDGANQHSVSVLTYDNIYWYIDGALQAVTPTPDNLIIKGISTENAWLGRGGWNDPSWNGTIHEFNIYSGEMDEQTVALRATDWPTADNTSNATLSEITVDGEPLEDFSTFMMEYLMVLPEGTTDIPVIEAVPYYENATVVINSPDNLPGTVTIEVTSANGEYSNTYSIELLLLMGEIDDATLIELLIDGVALENFDPAVLNYTIELPEGTTTVPVVTAESTNQGADVVITEATEIPGTTTIVVTAQDGITQLTYTVEFTEEPTTNIPGETKQQTVVFPTITDGSFTVKSEAIGSTISIFDMQGRVISRILKAYSEQTIDVPSPGMYIILVENNSNVETFRVIKSR</sequence>
<keyword evidence="1" id="KW-0732">Signal</keyword>
<dbReference type="Pfam" id="PF13385">
    <property type="entry name" value="Laminin_G_3"/>
    <property type="match status" value="2"/>
</dbReference>
<dbReference type="InterPro" id="IPR026444">
    <property type="entry name" value="Secre_tail"/>
</dbReference>
<evidence type="ECO:0000313" key="4">
    <source>
        <dbReference type="Proteomes" id="UP000295221"/>
    </source>
</evidence>
<dbReference type="Gene3D" id="2.60.120.200">
    <property type="match status" value="2"/>
</dbReference>
<organism evidence="3 4">
    <name type="scientific">Natronoflexus pectinivorans</name>
    <dbReference type="NCBI Taxonomy" id="682526"/>
    <lineage>
        <taxon>Bacteria</taxon>
        <taxon>Pseudomonadati</taxon>
        <taxon>Bacteroidota</taxon>
        <taxon>Bacteroidia</taxon>
        <taxon>Marinilabiliales</taxon>
        <taxon>Marinilabiliaceae</taxon>
        <taxon>Natronoflexus</taxon>
    </lineage>
</organism>
<comment type="caution">
    <text evidence="3">The sequence shown here is derived from an EMBL/GenBank/DDBJ whole genome shotgun (WGS) entry which is preliminary data.</text>
</comment>
<dbReference type="NCBIfam" id="TIGR04183">
    <property type="entry name" value="Por_Secre_tail"/>
    <property type="match status" value="1"/>
</dbReference>
<feature type="domain" description="Cadherin-like beta-sandwich-like" evidence="2">
    <location>
        <begin position="287"/>
        <end position="364"/>
    </location>
</feature>
<feature type="chain" id="PRO_5020430951" evidence="1">
    <location>
        <begin position="28"/>
        <end position="1149"/>
    </location>
</feature>